<evidence type="ECO:0000256" key="4">
    <source>
        <dbReference type="ARBA" id="ARBA00022692"/>
    </source>
</evidence>
<comment type="similarity">
    <text evidence="2">Belongs to the GSP F family.</text>
</comment>
<feature type="domain" description="Type II secretion system protein GspF" evidence="8">
    <location>
        <begin position="45"/>
        <end position="167"/>
    </location>
</feature>
<comment type="subcellular location">
    <subcellularLocation>
        <location evidence="1">Cell membrane</location>
        <topology evidence="1">Multi-pass membrane protein</topology>
    </subcellularLocation>
</comment>
<dbReference type="Proteomes" id="UP000248536">
    <property type="component" value="Chromosome"/>
</dbReference>
<sequence length="379" mass="43704">MGFKLEPTLKSETIGKSEKKGLEKLLKSEINLFGTFFNNKRKEEFYSEIALLLKAGIHLREALELLKTNQNKENLQQFYSQMLDELEAGQSLSEILRIRKEFSEYEQYSVQIGEESGNLVRIVHELATFFVQKNEQRRNLVNALTYPLIILCTAILVVVFMLRMVVPMFEDIFRQNGVELPTITQWIISISNFIKNYGLFILLISALLIILRKTILKIGKLQTKWDYFVLKTPYVGNFIRSVYLAQFTQAMALLTASKVPMLYSIQMVKRMINFSPLQNTLKTMETKMMQGTNLHESFNGNNIFDNKMVSLIKVAEETNQTEFIFEKLNQQYVLEVQQRSKLLATIMEPLIIVIIGIFVGVILVSMYLPMFKLSAVLGG</sequence>
<evidence type="ECO:0000256" key="1">
    <source>
        <dbReference type="ARBA" id="ARBA00004651"/>
    </source>
</evidence>
<dbReference type="InterPro" id="IPR018076">
    <property type="entry name" value="T2SS_GspF_dom"/>
</dbReference>
<gene>
    <name evidence="9" type="ORF">HME9304_02727</name>
</gene>
<name>A0A2Z4LVG9_9FLAO</name>
<accession>A0A2Z4LVG9</accession>
<evidence type="ECO:0000256" key="6">
    <source>
        <dbReference type="ARBA" id="ARBA00023136"/>
    </source>
</evidence>
<evidence type="ECO:0000256" key="3">
    <source>
        <dbReference type="ARBA" id="ARBA00022475"/>
    </source>
</evidence>
<evidence type="ECO:0000256" key="7">
    <source>
        <dbReference type="SAM" id="Phobius"/>
    </source>
</evidence>
<keyword evidence="6 7" id="KW-0472">Membrane</keyword>
<keyword evidence="10" id="KW-1185">Reference proteome</keyword>
<proteinExistence type="inferred from homology"/>
<evidence type="ECO:0000313" key="9">
    <source>
        <dbReference type="EMBL" id="AWX45700.1"/>
    </source>
</evidence>
<dbReference type="EMBL" id="CP030104">
    <property type="protein sequence ID" value="AWX45700.1"/>
    <property type="molecule type" value="Genomic_DNA"/>
</dbReference>
<dbReference type="KEGG" id="spon:HME9304_02727"/>
<dbReference type="PANTHER" id="PTHR30012">
    <property type="entry name" value="GENERAL SECRETION PATHWAY PROTEIN"/>
    <property type="match status" value="1"/>
</dbReference>
<feature type="transmembrane region" description="Helical" evidence="7">
    <location>
        <begin position="349"/>
        <end position="368"/>
    </location>
</feature>
<dbReference type="GO" id="GO:0005886">
    <property type="term" value="C:plasma membrane"/>
    <property type="evidence" value="ECO:0007669"/>
    <property type="project" value="UniProtKB-SubCell"/>
</dbReference>
<dbReference type="RefSeq" id="WP_112379061.1">
    <property type="nucleotide sequence ID" value="NZ_CP030104.1"/>
</dbReference>
<dbReference type="InterPro" id="IPR003004">
    <property type="entry name" value="GspF/PilC"/>
</dbReference>
<feature type="transmembrane region" description="Helical" evidence="7">
    <location>
        <begin position="186"/>
        <end position="211"/>
    </location>
</feature>
<feature type="transmembrane region" description="Helical" evidence="7">
    <location>
        <begin position="143"/>
        <end position="166"/>
    </location>
</feature>
<feature type="domain" description="Type II secretion system protein GspF" evidence="8">
    <location>
        <begin position="247"/>
        <end position="369"/>
    </location>
</feature>
<evidence type="ECO:0000256" key="5">
    <source>
        <dbReference type="ARBA" id="ARBA00022989"/>
    </source>
</evidence>
<keyword evidence="4 7" id="KW-0812">Transmembrane</keyword>
<dbReference type="Pfam" id="PF00482">
    <property type="entry name" value="T2SSF"/>
    <property type="match status" value="2"/>
</dbReference>
<keyword evidence="5 7" id="KW-1133">Transmembrane helix</keyword>
<dbReference type="PANTHER" id="PTHR30012:SF0">
    <property type="entry name" value="TYPE II SECRETION SYSTEM PROTEIN F-RELATED"/>
    <property type="match status" value="1"/>
</dbReference>
<dbReference type="InterPro" id="IPR042094">
    <property type="entry name" value="T2SS_GspF_sf"/>
</dbReference>
<reference evidence="9 10" key="1">
    <citation type="submission" date="2018-06" db="EMBL/GenBank/DDBJ databases">
        <title>Spongiibacterium sp. HME9304 Genome sequencing and assembly.</title>
        <authorList>
            <person name="Kang H."/>
            <person name="Kim H."/>
            <person name="Joh K."/>
        </authorList>
    </citation>
    <scope>NUCLEOTIDE SEQUENCE [LARGE SCALE GENOMIC DNA]</scope>
    <source>
        <strain evidence="9 10">HME9304</strain>
    </source>
</reference>
<dbReference type="OrthoDB" id="1523422at2"/>
<evidence type="ECO:0000313" key="10">
    <source>
        <dbReference type="Proteomes" id="UP000248536"/>
    </source>
</evidence>
<keyword evidence="3" id="KW-1003">Cell membrane</keyword>
<dbReference type="Gene3D" id="1.20.81.30">
    <property type="entry name" value="Type II secretion system (T2SS), domain F"/>
    <property type="match status" value="2"/>
</dbReference>
<dbReference type="AlphaFoldDB" id="A0A2Z4LVG9"/>
<evidence type="ECO:0000259" key="8">
    <source>
        <dbReference type="Pfam" id="PF00482"/>
    </source>
</evidence>
<evidence type="ECO:0000256" key="2">
    <source>
        <dbReference type="ARBA" id="ARBA00005745"/>
    </source>
</evidence>
<organism evidence="9 10">
    <name type="scientific">Flagellimonas maritima</name>
    <dbReference type="NCBI Taxonomy" id="1383885"/>
    <lineage>
        <taxon>Bacteria</taxon>
        <taxon>Pseudomonadati</taxon>
        <taxon>Bacteroidota</taxon>
        <taxon>Flavobacteriia</taxon>
        <taxon>Flavobacteriales</taxon>
        <taxon>Flavobacteriaceae</taxon>
        <taxon>Flagellimonas</taxon>
    </lineage>
</organism>
<protein>
    <submittedName>
        <fullName evidence="9">Protein transport protein HofC like protein</fullName>
    </submittedName>
</protein>